<dbReference type="Proteomes" id="UP000294194">
    <property type="component" value="Unassembled WGS sequence"/>
</dbReference>
<proteinExistence type="predicted"/>
<keyword evidence="2" id="KW-1185">Reference proteome</keyword>
<dbReference type="SUPFAM" id="SSF54427">
    <property type="entry name" value="NTF2-like"/>
    <property type="match status" value="1"/>
</dbReference>
<name>A0A4Q9GU16_9MICO</name>
<organism evidence="1 2">
    <name type="scientific">Glaciihabitans arcticus</name>
    <dbReference type="NCBI Taxonomy" id="2668039"/>
    <lineage>
        <taxon>Bacteria</taxon>
        <taxon>Bacillati</taxon>
        <taxon>Actinomycetota</taxon>
        <taxon>Actinomycetes</taxon>
        <taxon>Micrococcales</taxon>
        <taxon>Microbacteriaceae</taxon>
        <taxon>Glaciihabitans</taxon>
    </lineage>
</organism>
<dbReference type="InterPro" id="IPR032710">
    <property type="entry name" value="NTF2-like_dom_sf"/>
</dbReference>
<reference evidence="2" key="1">
    <citation type="submission" date="2019-02" db="EMBL/GenBank/DDBJ databases">
        <title>Glaciihabitans arcticus sp. nov., a psychrotolerant bacterium isolated from polar soil.</title>
        <authorList>
            <person name="Dahal R.H."/>
        </authorList>
    </citation>
    <scope>NUCLEOTIDE SEQUENCE [LARGE SCALE GENOMIC DNA]</scope>
    <source>
        <strain evidence="2">RP-3-7</strain>
    </source>
</reference>
<dbReference type="EMBL" id="SISG01000001">
    <property type="protein sequence ID" value="TBN58596.1"/>
    <property type="molecule type" value="Genomic_DNA"/>
</dbReference>
<dbReference type="Pfam" id="PF12893">
    <property type="entry name" value="Lumazine_bd_2"/>
    <property type="match status" value="1"/>
</dbReference>
<evidence type="ECO:0000313" key="1">
    <source>
        <dbReference type="EMBL" id="TBN58596.1"/>
    </source>
</evidence>
<dbReference type="InterPro" id="IPR039437">
    <property type="entry name" value="FrzH/put_lumazine-bd"/>
</dbReference>
<comment type="caution">
    <text evidence="1">The sequence shown here is derived from an EMBL/GenBank/DDBJ whole genome shotgun (WGS) entry which is preliminary data.</text>
</comment>
<gene>
    <name evidence="1" type="ORF">EYE40_08650</name>
</gene>
<evidence type="ECO:0000313" key="2">
    <source>
        <dbReference type="Proteomes" id="UP000294194"/>
    </source>
</evidence>
<dbReference type="Gene3D" id="3.10.450.50">
    <property type="match status" value="1"/>
</dbReference>
<dbReference type="AlphaFoldDB" id="A0A4Q9GU16"/>
<sequence>MSTDTELLEAVDVYFRALHACDTALLDGVFHPASTLFDVDEGVITVDPYPAWREVVANRVSPASVGQERDDEVLLVDWLSDDAAVVRVRLRVLDSIFVDQLSFVRGPEGWRIVAKVWHLETSLVE</sequence>
<protein>
    <submittedName>
        <fullName evidence="1">DUF3225 domain-containing protein</fullName>
    </submittedName>
</protein>
<accession>A0A4Q9GU16</accession>